<dbReference type="InterPro" id="IPR044298">
    <property type="entry name" value="MIG/MutY"/>
</dbReference>
<dbReference type="GO" id="GO:0006284">
    <property type="term" value="P:base-excision repair"/>
    <property type="evidence" value="ECO:0007669"/>
    <property type="project" value="UniProtKB-UniRule"/>
</dbReference>
<dbReference type="FunFam" id="1.10.340.30:FF:000002">
    <property type="entry name" value="Adenine DNA glycosylase"/>
    <property type="match status" value="1"/>
</dbReference>
<dbReference type="EC" id="3.2.2.31" evidence="4 14"/>
<evidence type="ECO:0000256" key="5">
    <source>
        <dbReference type="ARBA" id="ARBA00022023"/>
    </source>
</evidence>
<evidence type="ECO:0000256" key="1">
    <source>
        <dbReference type="ARBA" id="ARBA00000843"/>
    </source>
</evidence>
<evidence type="ECO:0000256" key="14">
    <source>
        <dbReference type="RuleBase" id="RU365096"/>
    </source>
</evidence>
<keyword evidence="7" id="KW-0479">Metal-binding</keyword>
<dbReference type="CDD" id="cd03431">
    <property type="entry name" value="NUDIX_DNA_Glycosylase_C-MutY"/>
    <property type="match status" value="1"/>
</dbReference>
<dbReference type="Pfam" id="PF00730">
    <property type="entry name" value="HhH-GPD"/>
    <property type="match status" value="1"/>
</dbReference>
<reference evidence="16 17" key="1">
    <citation type="submission" date="2012-05" db="EMBL/GenBank/DDBJ databases">
        <title>Genome sequence of Nitritalea halalkaliphila LW7.</title>
        <authorList>
            <person name="Jangir P.K."/>
            <person name="Singh A."/>
            <person name="Shivaji S."/>
            <person name="Sharma R."/>
        </authorList>
    </citation>
    <scope>NUCLEOTIDE SEQUENCE [LARGE SCALE GENOMIC DNA]</scope>
    <source>
        <strain evidence="16 17">LW7</strain>
    </source>
</reference>
<dbReference type="InterPro" id="IPR015797">
    <property type="entry name" value="NUDIX_hydrolase-like_dom_sf"/>
</dbReference>
<evidence type="ECO:0000256" key="7">
    <source>
        <dbReference type="ARBA" id="ARBA00022723"/>
    </source>
</evidence>
<protein>
    <recommendedName>
        <fullName evidence="5 14">Adenine DNA glycosylase</fullName>
        <ecNumber evidence="4 14">3.2.2.31</ecNumber>
    </recommendedName>
</protein>
<evidence type="ECO:0000313" key="16">
    <source>
        <dbReference type="EMBL" id="EIM77673.1"/>
    </source>
</evidence>
<dbReference type="Gene3D" id="3.90.79.10">
    <property type="entry name" value="Nucleoside Triphosphate Pyrophosphohydrolase"/>
    <property type="match status" value="1"/>
</dbReference>
<keyword evidence="13 14" id="KW-0326">Glycosidase</keyword>
<comment type="function">
    <text evidence="2">Adenine glycosylase active on G-A mispairs. MutY also corrects error-prone DNA synthesis past GO lesions which are due to the oxidatively damaged form of guanine: 7,8-dihydro-8-oxoguanine (8-oxo-dGTP).</text>
</comment>
<comment type="caution">
    <text evidence="16">The sequence shown here is derived from an EMBL/GenBank/DDBJ whole genome shotgun (WGS) entry which is preliminary data.</text>
</comment>
<dbReference type="GO" id="GO:0006298">
    <property type="term" value="P:mismatch repair"/>
    <property type="evidence" value="ECO:0007669"/>
    <property type="project" value="TreeGrafter"/>
</dbReference>
<keyword evidence="10 14" id="KW-0408">Iron</keyword>
<dbReference type="GO" id="GO:0000701">
    <property type="term" value="F:purine-specific mismatch base pair DNA N-glycosylase activity"/>
    <property type="evidence" value="ECO:0007669"/>
    <property type="project" value="UniProtKB-EC"/>
</dbReference>
<dbReference type="PANTHER" id="PTHR42944">
    <property type="entry name" value="ADENINE DNA GLYCOSYLASE"/>
    <property type="match status" value="1"/>
</dbReference>
<keyword evidence="12" id="KW-0234">DNA repair</keyword>
<dbReference type="PATRIC" id="fig|1189621.3.peg.1202"/>
<sequence>MPWRNTRSPYFIWLSEVILQQTRVAQGLPYFEKFVAAFPDVFALAAAPEDEVLRLWQGLGYYSRARNLHRCAQEVVEKHHGEFPATAAALRRLPGIGPYTAAAIASFAFGEAAPVVDGNVYRVLARYLGIQEDISRPSTYKVFEQAARELMQGTDPGLFNQAIMEFGSLQCSPKDPGCMHCPLQAACYAFQHGQVTALPVKSGKVKVRERFFYYSFIRCAGQVLLSKRGAGDIWEGLYELPLREMEELPEEPLLPEGWNLPVQRLEFPEGTVKHLLSHQRLFARCVAIELEEKYLNSLREWAAPKSYLLVSECDVPKFGKPVLVSKFLELLKFPYL</sequence>
<dbReference type="PROSITE" id="PS01155">
    <property type="entry name" value="ENDONUCLEASE_III_2"/>
    <property type="match status" value="1"/>
</dbReference>
<comment type="similarity">
    <text evidence="3 14">Belongs to the Nth/MutY family.</text>
</comment>
<dbReference type="Gene3D" id="1.10.340.30">
    <property type="entry name" value="Hypothetical protein, domain 2"/>
    <property type="match status" value="1"/>
</dbReference>
<evidence type="ECO:0000256" key="9">
    <source>
        <dbReference type="ARBA" id="ARBA00022801"/>
    </source>
</evidence>
<keyword evidence="17" id="KW-1185">Reference proteome</keyword>
<dbReference type="AlphaFoldDB" id="I5C771"/>
<comment type="catalytic activity">
    <reaction evidence="1 14">
        <text>Hydrolyzes free adenine bases from 7,8-dihydro-8-oxoguanine:adenine mismatched double-stranded DNA, leaving an apurinic site.</text>
        <dbReference type="EC" id="3.2.2.31"/>
    </reaction>
</comment>
<dbReference type="InterPro" id="IPR023170">
    <property type="entry name" value="HhH_base_excis_C"/>
</dbReference>
<dbReference type="CDD" id="cd00056">
    <property type="entry name" value="ENDO3c"/>
    <property type="match status" value="1"/>
</dbReference>
<evidence type="ECO:0000256" key="10">
    <source>
        <dbReference type="ARBA" id="ARBA00023004"/>
    </source>
</evidence>
<evidence type="ECO:0000256" key="12">
    <source>
        <dbReference type="ARBA" id="ARBA00023204"/>
    </source>
</evidence>
<dbReference type="SMART" id="SM00478">
    <property type="entry name" value="ENDO3c"/>
    <property type="match status" value="1"/>
</dbReference>
<evidence type="ECO:0000256" key="3">
    <source>
        <dbReference type="ARBA" id="ARBA00008343"/>
    </source>
</evidence>
<evidence type="ECO:0000256" key="11">
    <source>
        <dbReference type="ARBA" id="ARBA00023014"/>
    </source>
</evidence>
<dbReference type="InterPro" id="IPR011257">
    <property type="entry name" value="DNA_glycosylase"/>
</dbReference>
<dbReference type="PANTHER" id="PTHR42944:SF1">
    <property type="entry name" value="ADENINE DNA GLYCOSYLASE"/>
    <property type="match status" value="1"/>
</dbReference>
<dbReference type="Pfam" id="PF00633">
    <property type="entry name" value="HHH"/>
    <property type="match status" value="1"/>
</dbReference>
<dbReference type="Gene3D" id="1.10.1670.10">
    <property type="entry name" value="Helix-hairpin-Helix base-excision DNA repair enzymes (C-terminal)"/>
    <property type="match status" value="1"/>
</dbReference>
<keyword evidence="6" id="KW-0004">4Fe-4S</keyword>
<evidence type="ECO:0000259" key="15">
    <source>
        <dbReference type="SMART" id="SM00478"/>
    </source>
</evidence>
<evidence type="ECO:0000256" key="6">
    <source>
        <dbReference type="ARBA" id="ARBA00022485"/>
    </source>
</evidence>
<comment type="cofactor">
    <cofactor evidence="14">
        <name>[4Fe-4S] cluster</name>
        <dbReference type="ChEBI" id="CHEBI:49883"/>
    </cofactor>
    <text evidence="14">Binds 1 [4Fe-4S] cluster.</text>
</comment>
<dbReference type="InterPro" id="IPR005760">
    <property type="entry name" value="A/G_AdeGlyc_MutY"/>
</dbReference>
<evidence type="ECO:0000256" key="13">
    <source>
        <dbReference type="ARBA" id="ARBA00023295"/>
    </source>
</evidence>
<name>I5C771_9BACT</name>
<dbReference type="InterPro" id="IPR003265">
    <property type="entry name" value="HhH-GPD_domain"/>
</dbReference>
<dbReference type="GO" id="GO:0035485">
    <property type="term" value="F:adenine/guanine mispair binding"/>
    <property type="evidence" value="ECO:0007669"/>
    <property type="project" value="TreeGrafter"/>
</dbReference>
<dbReference type="GO" id="GO:0051539">
    <property type="term" value="F:4 iron, 4 sulfur cluster binding"/>
    <property type="evidence" value="ECO:0007669"/>
    <property type="project" value="UniProtKB-UniRule"/>
</dbReference>
<dbReference type="Pfam" id="PF14815">
    <property type="entry name" value="NUDIX_4"/>
    <property type="match status" value="1"/>
</dbReference>
<dbReference type="InterPro" id="IPR000445">
    <property type="entry name" value="HhH_motif"/>
</dbReference>
<dbReference type="InterPro" id="IPR029119">
    <property type="entry name" value="MutY_C"/>
</dbReference>
<evidence type="ECO:0000313" key="17">
    <source>
        <dbReference type="Proteomes" id="UP000005551"/>
    </source>
</evidence>
<dbReference type="GO" id="GO:0034039">
    <property type="term" value="F:8-oxo-7,8-dihydroguanine DNA N-glycosylase activity"/>
    <property type="evidence" value="ECO:0007669"/>
    <property type="project" value="TreeGrafter"/>
</dbReference>
<dbReference type="NCBIfam" id="TIGR01084">
    <property type="entry name" value="mutY"/>
    <property type="match status" value="1"/>
</dbReference>
<proteinExistence type="inferred from homology"/>
<dbReference type="SUPFAM" id="SSF48150">
    <property type="entry name" value="DNA-glycosylase"/>
    <property type="match status" value="1"/>
</dbReference>
<gene>
    <name evidence="16" type="ORF">A3SI_05769</name>
</gene>
<dbReference type="GO" id="GO:0046872">
    <property type="term" value="F:metal ion binding"/>
    <property type="evidence" value="ECO:0007669"/>
    <property type="project" value="UniProtKB-UniRule"/>
</dbReference>
<accession>I5C771</accession>
<dbReference type="SUPFAM" id="SSF55811">
    <property type="entry name" value="Nudix"/>
    <property type="match status" value="1"/>
</dbReference>
<evidence type="ECO:0000256" key="8">
    <source>
        <dbReference type="ARBA" id="ARBA00022763"/>
    </source>
</evidence>
<organism evidence="16 17">
    <name type="scientific">Nitritalea halalkaliphila LW7</name>
    <dbReference type="NCBI Taxonomy" id="1189621"/>
    <lineage>
        <taxon>Bacteria</taxon>
        <taxon>Pseudomonadati</taxon>
        <taxon>Bacteroidota</taxon>
        <taxon>Cytophagia</taxon>
        <taxon>Cytophagales</taxon>
        <taxon>Cyclobacteriaceae</taxon>
        <taxon>Nitritalea</taxon>
    </lineage>
</organism>
<dbReference type="Proteomes" id="UP000005551">
    <property type="component" value="Unassembled WGS sequence"/>
</dbReference>
<keyword evidence="8 14" id="KW-0227">DNA damage</keyword>
<evidence type="ECO:0000256" key="4">
    <source>
        <dbReference type="ARBA" id="ARBA00012045"/>
    </source>
</evidence>
<feature type="domain" description="HhH-GPD" evidence="15">
    <location>
        <begin position="18"/>
        <end position="169"/>
    </location>
</feature>
<keyword evidence="11" id="KW-0411">Iron-sulfur</keyword>
<evidence type="ECO:0000256" key="2">
    <source>
        <dbReference type="ARBA" id="ARBA00002933"/>
    </source>
</evidence>
<dbReference type="GO" id="GO:0032357">
    <property type="term" value="F:oxidized purine DNA binding"/>
    <property type="evidence" value="ECO:0007669"/>
    <property type="project" value="TreeGrafter"/>
</dbReference>
<keyword evidence="9" id="KW-0378">Hydrolase</keyword>
<dbReference type="EMBL" id="AJYA01000013">
    <property type="protein sequence ID" value="EIM77673.1"/>
    <property type="molecule type" value="Genomic_DNA"/>
</dbReference>
<dbReference type="STRING" id="1189621.A3SI_05769"/>
<dbReference type="InterPro" id="IPR004036">
    <property type="entry name" value="Endonuclease-III-like_CS2"/>
</dbReference>